<dbReference type="InterPro" id="IPR018702">
    <property type="entry name" value="DUF2207"/>
</dbReference>
<keyword evidence="2" id="KW-1133">Transmembrane helix</keyword>
<evidence type="ECO:0000256" key="1">
    <source>
        <dbReference type="SAM" id="MobiDB-lite"/>
    </source>
</evidence>
<feature type="compositionally biased region" description="Polar residues" evidence="1">
    <location>
        <begin position="1"/>
        <end position="12"/>
    </location>
</feature>
<feature type="domain" description="DUF2207" evidence="3">
    <location>
        <begin position="70"/>
        <end position="256"/>
    </location>
</feature>
<dbReference type="AlphaFoldDB" id="A0A5C4W3X6"/>
<evidence type="ECO:0000313" key="4">
    <source>
        <dbReference type="EMBL" id="KAB8191830.1"/>
    </source>
</evidence>
<keyword evidence="2" id="KW-0472">Membrane</keyword>
<organism evidence="4 5">
    <name type="scientific">Nonomuraea phyllanthi</name>
    <dbReference type="NCBI Taxonomy" id="2219224"/>
    <lineage>
        <taxon>Bacteria</taxon>
        <taxon>Bacillati</taxon>
        <taxon>Actinomycetota</taxon>
        <taxon>Actinomycetes</taxon>
        <taxon>Streptosporangiales</taxon>
        <taxon>Streptosporangiaceae</taxon>
        <taxon>Nonomuraea</taxon>
    </lineage>
</organism>
<dbReference type="Proteomes" id="UP000312512">
    <property type="component" value="Unassembled WGS sequence"/>
</dbReference>
<accession>A0A5C4W3X6</accession>
<reference evidence="4 5" key="1">
    <citation type="submission" date="2019-10" db="EMBL/GenBank/DDBJ databases">
        <title>Nonomuraea sp. nov., isolated from Phyllanthus amarus.</title>
        <authorList>
            <person name="Klykleung N."/>
            <person name="Tanasupawat S."/>
        </authorList>
    </citation>
    <scope>NUCLEOTIDE SEQUENCE [LARGE SCALE GENOMIC DNA]</scope>
    <source>
        <strain evidence="4 5">PA1-10</strain>
    </source>
</reference>
<protein>
    <submittedName>
        <fullName evidence="4">DUF2207 domain-containing protein</fullName>
    </submittedName>
</protein>
<feature type="transmembrane region" description="Helical" evidence="2">
    <location>
        <begin position="290"/>
        <end position="316"/>
    </location>
</feature>
<evidence type="ECO:0000259" key="3">
    <source>
        <dbReference type="Pfam" id="PF09972"/>
    </source>
</evidence>
<keyword evidence="5" id="KW-1185">Reference proteome</keyword>
<sequence length="359" mass="37556">MAPTNRPGQMTSPHPGRVAYARKGTTDAPDRRGRTMGKLIALISVLSVLPFAGTTPERMPAAGDPLYSLTETAVLAEVATDGRVAVTEKHTFAWHGPAHGAYLDIPLDSRVHVENVSVSEGDTAYRLGPDAAVGVNRPAGTYGTACCDDDRQRVAWYFSAAPGSTNTFTIRYTLRGAVTAHDDQAFLSLPVWGENWPEQLDLLRVEIRLPRDRDPGAGVLESAEDPALTVNAATRTATLTERRIAPGQARTVELAFPRGLIDADPAGADVAGGSGSARLDRMRTSYDDPVVLATIGVIAGSMLLLIVCGLISHLLSRRRAARSPGRGAHSYGGYSGSGSSSGYYGGGGSSTGGGGGGAW</sequence>
<dbReference type="Pfam" id="PF09972">
    <property type="entry name" value="DUF2207"/>
    <property type="match status" value="1"/>
</dbReference>
<dbReference type="EMBL" id="VDLX02000011">
    <property type="protein sequence ID" value="KAB8191830.1"/>
    <property type="molecule type" value="Genomic_DNA"/>
</dbReference>
<dbReference type="OrthoDB" id="143710at2"/>
<keyword evidence="2" id="KW-0812">Transmembrane</keyword>
<evidence type="ECO:0000256" key="2">
    <source>
        <dbReference type="SAM" id="Phobius"/>
    </source>
</evidence>
<feature type="compositionally biased region" description="Basic and acidic residues" evidence="1">
    <location>
        <begin position="24"/>
        <end position="33"/>
    </location>
</feature>
<evidence type="ECO:0000313" key="5">
    <source>
        <dbReference type="Proteomes" id="UP000312512"/>
    </source>
</evidence>
<gene>
    <name evidence="4" type="ORF">FH608_028135</name>
</gene>
<name>A0A5C4W3X6_9ACTN</name>
<comment type="caution">
    <text evidence="4">The sequence shown here is derived from an EMBL/GenBank/DDBJ whole genome shotgun (WGS) entry which is preliminary data.</text>
</comment>
<feature type="region of interest" description="Disordered" evidence="1">
    <location>
        <begin position="1"/>
        <end position="33"/>
    </location>
</feature>
<proteinExistence type="predicted"/>